<name>A0A0F9FB15_9ZZZZ</name>
<dbReference type="EMBL" id="LAZR01024275">
    <property type="protein sequence ID" value="KKL75696.1"/>
    <property type="molecule type" value="Genomic_DNA"/>
</dbReference>
<organism evidence="1">
    <name type="scientific">marine sediment metagenome</name>
    <dbReference type="NCBI Taxonomy" id="412755"/>
    <lineage>
        <taxon>unclassified sequences</taxon>
        <taxon>metagenomes</taxon>
        <taxon>ecological metagenomes</taxon>
    </lineage>
</organism>
<proteinExistence type="predicted"/>
<reference evidence="1" key="1">
    <citation type="journal article" date="2015" name="Nature">
        <title>Complex archaea that bridge the gap between prokaryotes and eukaryotes.</title>
        <authorList>
            <person name="Spang A."/>
            <person name="Saw J.H."/>
            <person name="Jorgensen S.L."/>
            <person name="Zaremba-Niedzwiedzka K."/>
            <person name="Martijn J."/>
            <person name="Lind A.E."/>
            <person name="van Eijk R."/>
            <person name="Schleper C."/>
            <person name="Guy L."/>
            <person name="Ettema T.J."/>
        </authorList>
    </citation>
    <scope>NUCLEOTIDE SEQUENCE</scope>
</reference>
<comment type="caution">
    <text evidence="1">The sequence shown here is derived from an EMBL/GenBank/DDBJ whole genome shotgun (WGS) entry which is preliminary data.</text>
</comment>
<gene>
    <name evidence="1" type="ORF">LCGC14_2052340</name>
</gene>
<evidence type="ECO:0000313" key="1">
    <source>
        <dbReference type="EMBL" id="KKL75696.1"/>
    </source>
</evidence>
<accession>A0A0F9FB15</accession>
<protein>
    <submittedName>
        <fullName evidence="1">Uncharacterized protein</fullName>
    </submittedName>
</protein>
<dbReference type="AlphaFoldDB" id="A0A0F9FB15"/>
<sequence length="105" mass="12080">MSRECAICHGSSHGFTVAENEEGVRVTVHAGPCATVLSERRLDAAREEVLRQRREGQRVTRKTAGITQWEAQWEPGRYGYQHILPCPCPKHREEGERDDVDLYYR</sequence>